<dbReference type="EMBL" id="JACHBU010000002">
    <property type="protein sequence ID" value="MBB6508111.1"/>
    <property type="molecule type" value="Genomic_DNA"/>
</dbReference>
<dbReference type="Proteomes" id="UP000585437">
    <property type="component" value="Unassembled WGS sequence"/>
</dbReference>
<reference evidence="2 3" key="1">
    <citation type="submission" date="2020-08" db="EMBL/GenBank/DDBJ databases">
        <title>The Agave Microbiome: Exploring the role of microbial communities in plant adaptations to desert environments.</title>
        <authorList>
            <person name="Partida-Martinez L.P."/>
        </authorList>
    </citation>
    <scope>NUCLEOTIDE SEQUENCE [LARGE SCALE GENOMIC DNA]</scope>
    <source>
        <strain evidence="2 3">AS3.12</strain>
    </source>
</reference>
<keyword evidence="3" id="KW-1185">Reference proteome</keyword>
<evidence type="ECO:0008006" key="4">
    <source>
        <dbReference type="Google" id="ProtNLM"/>
    </source>
</evidence>
<feature type="region of interest" description="Disordered" evidence="1">
    <location>
        <begin position="1"/>
        <end position="24"/>
    </location>
</feature>
<dbReference type="RefSeq" id="WP_139283901.1">
    <property type="nucleotide sequence ID" value="NZ_JACHBU010000002.1"/>
</dbReference>
<evidence type="ECO:0000313" key="3">
    <source>
        <dbReference type="Proteomes" id="UP000585437"/>
    </source>
</evidence>
<gene>
    <name evidence="2" type="ORF">F4695_001443</name>
</gene>
<comment type="caution">
    <text evidence="2">The sequence shown here is derived from an EMBL/GenBank/DDBJ whole genome shotgun (WGS) entry which is preliminary data.</text>
</comment>
<evidence type="ECO:0000256" key="1">
    <source>
        <dbReference type="SAM" id="MobiDB-lite"/>
    </source>
</evidence>
<sequence>MAESVKSLKPTESQSPSFDHVPSENSAFNSEIASLKSEIANLRDLLAEKGSVAYDRVASRASDAASYVSEEANSVAATVREHPAATTTLITLIGGIGFAIGYLVANASVDSKQAWYQRYINDRF</sequence>
<name>A0A7X0MRA1_9HYPH</name>
<dbReference type="AlphaFoldDB" id="A0A7X0MRA1"/>
<evidence type="ECO:0000313" key="2">
    <source>
        <dbReference type="EMBL" id="MBB6508111.1"/>
    </source>
</evidence>
<organism evidence="2 3">
    <name type="scientific">Rhizobium soli</name>
    <dbReference type="NCBI Taxonomy" id="424798"/>
    <lineage>
        <taxon>Bacteria</taxon>
        <taxon>Pseudomonadati</taxon>
        <taxon>Pseudomonadota</taxon>
        <taxon>Alphaproteobacteria</taxon>
        <taxon>Hyphomicrobiales</taxon>
        <taxon>Rhizobiaceae</taxon>
        <taxon>Rhizobium/Agrobacterium group</taxon>
        <taxon>Rhizobium</taxon>
    </lineage>
</organism>
<proteinExistence type="predicted"/>
<feature type="compositionally biased region" description="Polar residues" evidence="1">
    <location>
        <begin position="10"/>
        <end position="24"/>
    </location>
</feature>
<protein>
    <recommendedName>
        <fullName evidence="4">DUF3618 domain-containing protein</fullName>
    </recommendedName>
</protein>
<accession>A0A7X0MRA1</accession>